<dbReference type="Proteomes" id="UP000232615">
    <property type="component" value="Segment"/>
</dbReference>
<feature type="domain" description="Protein kinase" evidence="1">
    <location>
        <begin position="3"/>
        <end position="199"/>
    </location>
</feature>
<sequence length="199" mass="22729">MLFQTVVVKCEGEEHSFAKKDQLSAQAAADEFLLKKAKLMSHKLEQPGQYVKLVVLSEDEQASPEVEYYKYLEGLNITPKLLSFGSLFSFQTVYKSSGLSFDSHYSYMVFEKFGESLNETYGPSIHCMNSSEELLASSRLFDRIFPHGIFPQKVRDSIRNLLEELSEMLVEHQDIHSGNILMGEDGTLKLIDFEYAEFL</sequence>
<dbReference type="InterPro" id="IPR011009">
    <property type="entry name" value="Kinase-like_dom_sf"/>
</dbReference>
<dbReference type="SUPFAM" id="SSF56112">
    <property type="entry name" value="Protein kinase-like (PK-like)"/>
    <property type="match status" value="2"/>
</dbReference>
<keyword evidence="2" id="KW-0418">Kinase</keyword>
<organism evidence="2 3">
    <name type="scientific">Tunisvirus fontaine2</name>
    <dbReference type="NCBI Taxonomy" id="1421067"/>
    <lineage>
        <taxon>Viruses</taxon>
        <taxon>Varidnaviria</taxon>
        <taxon>Bamfordvirae</taxon>
        <taxon>Nucleocytoviricota</taxon>
        <taxon>Megaviricetes</taxon>
        <taxon>Pimascovirales</taxon>
        <taxon>Pimascovirales incertae sedis</taxon>
        <taxon>Marseilleviridae</taxon>
        <taxon>Losannavirus</taxon>
        <taxon>Losannavirus tunisense</taxon>
    </lineage>
</organism>
<dbReference type="GO" id="GO:0004674">
    <property type="term" value="F:protein serine/threonine kinase activity"/>
    <property type="evidence" value="ECO:0007669"/>
    <property type="project" value="UniProtKB-KW"/>
</dbReference>
<dbReference type="EMBL" id="KF483846">
    <property type="protein sequence ID" value="AHC55003.1"/>
    <property type="molecule type" value="Genomic_DNA"/>
</dbReference>
<evidence type="ECO:0000259" key="1">
    <source>
        <dbReference type="PROSITE" id="PS50011"/>
    </source>
</evidence>
<proteinExistence type="predicted"/>
<accession>V9SDM9</accession>
<dbReference type="InterPro" id="IPR000719">
    <property type="entry name" value="Prot_kinase_dom"/>
</dbReference>
<keyword evidence="2" id="KW-0808">Transferase</keyword>
<evidence type="ECO:0000313" key="2">
    <source>
        <dbReference type="EMBL" id="AHC55003.1"/>
    </source>
</evidence>
<gene>
    <name evidence="2" type="ORF">TNS_ORF285</name>
</gene>
<dbReference type="Gene3D" id="3.90.1200.10">
    <property type="match status" value="1"/>
</dbReference>
<name>V9SDM9_9VIRU</name>
<reference evidence="2 3" key="1">
    <citation type="journal article" date="2014" name="Arch. Virol.">
        <title>Complete genome sequence of Tunisvirus, a new member of the proposed family Marseilleviridae.</title>
        <authorList>
            <person name="Aherfi S."/>
            <person name="Boughalmi M."/>
            <person name="Pagnier I."/>
            <person name="Fournous G."/>
            <person name="La Scola B."/>
            <person name="Raoult D."/>
            <person name="Colson P."/>
        </authorList>
    </citation>
    <scope>NUCLEOTIDE SEQUENCE [LARGE SCALE GENOMIC DNA]</scope>
    <source>
        <strain evidence="2 3">U484</strain>
    </source>
</reference>
<evidence type="ECO:0000313" key="3">
    <source>
        <dbReference type="Proteomes" id="UP000232615"/>
    </source>
</evidence>
<keyword evidence="3" id="KW-1185">Reference proteome</keyword>
<dbReference type="GO" id="GO:0005524">
    <property type="term" value="F:ATP binding"/>
    <property type="evidence" value="ECO:0007669"/>
    <property type="project" value="InterPro"/>
</dbReference>
<dbReference type="PROSITE" id="PS50011">
    <property type="entry name" value="PROTEIN_KINASE_DOM"/>
    <property type="match status" value="1"/>
</dbReference>
<keyword evidence="2" id="KW-0723">Serine/threonine-protein kinase</keyword>
<protein>
    <submittedName>
        <fullName evidence="2">Serine/threonine protein kinase</fullName>
    </submittedName>
</protein>